<dbReference type="InterPro" id="IPR020625">
    <property type="entry name" value="Schiff_base-form_aldolases_AS"/>
</dbReference>
<evidence type="ECO:0000256" key="7">
    <source>
        <dbReference type="ARBA" id="ARBA00022915"/>
    </source>
</evidence>
<keyword evidence="7 12" id="KW-0220">Diaminopimelate biosynthesis</keyword>
<dbReference type="GO" id="GO:0008840">
    <property type="term" value="F:4-hydroxy-tetrahydrodipicolinate synthase activity"/>
    <property type="evidence" value="ECO:0007669"/>
    <property type="project" value="UniProtKB-UniRule"/>
</dbReference>
<dbReference type="PROSITE" id="PS00666">
    <property type="entry name" value="DHDPS_2"/>
    <property type="match status" value="1"/>
</dbReference>
<dbReference type="PROSITE" id="PS00665">
    <property type="entry name" value="DHDPS_1"/>
    <property type="match status" value="1"/>
</dbReference>
<name>A0A1G6MYH0_9BACT</name>
<evidence type="ECO:0000256" key="5">
    <source>
        <dbReference type="ARBA" id="ARBA00022490"/>
    </source>
</evidence>
<dbReference type="HAMAP" id="MF_00418">
    <property type="entry name" value="DapA"/>
    <property type="match status" value="1"/>
</dbReference>
<dbReference type="Pfam" id="PF00701">
    <property type="entry name" value="DHDPS"/>
    <property type="match status" value="1"/>
</dbReference>
<dbReference type="Gene3D" id="3.20.20.70">
    <property type="entry name" value="Aldolase class I"/>
    <property type="match status" value="1"/>
</dbReference>
<dbReference type="SMART" id="SM01130">
    <property type="entry name" value="DHDPS"/>
    <property type="match status" value="1"/>
</dbReference>
<dbReference type="Proteomes" id="UP000199322">
    <property type="component" value="Unassembled WGS sequence"/>
</dbReference>
<accession>A0A1G6MYH0</accession>
<keyword evidence="10 12" id="KW-0704">Schiff base</keyword>
<keyword evidence="17" id="KW-1185">Reference proteome</keyword>
<evidence type="ECO:0000256" key="3">
    <source>
        <dbReference type="ARBA" id="ARBA00007592"/>
    </source>
</evidence>
<evidence type="ECO:0000313" key="16">
    <source>
        <dbReference type="EMBL" id="SDC60284.1"/>
    </source>
</evidence>
<comment type="pathway">
    <text evidence="2 12">Amino-acid biosynthesis; L-lysine biosynthesis via DAP pathway; (S)-tetrahydrodipicolinate from L-aspartate: step 3/4.</text>
</comment>
<proteinExistence type="inferred from homology"/>
<evidence type="ECO:0000313" key="17">
    <source>
        <dbReference type="Proteomes" id="UP000199322"/>
    </source>
</evidence>
<dbReference type="InterPro" id="IPR005263">
    <property type="entry name" value="DapA"/>
</dbReference>
<keyword evidence="9 12" id="KW-0456">Lyase</keyword>
<evidence type="ECO:0000256" key="1">
    <source>
        <dbReference type="ARBA" id="ARBA00003294"/>
    </source>
</evidence>
<protein>
    <recommendedName>
        <fullName evidence="4 12">4-hydroxy-tetrahydrodipicolinate synthase</fullName>
        <shortName evidence="12">HTPA synthase</shortName>
        <ecNumber evidence="4 12">4.3.3.7</ecNumber>
    </recommendedName>
</protein>
<dbReference type="CDD" id="cd00950">
    <property type="entry name" value="DHDPS"/>
    <property type="match status" value="1"/>
</dbReference>
<keyword evidence="8 12" id="KW-0457">Lysine biosynthesis</keyword>
<dbReference type="EC" id="4.3.3.7" evidence="4 12"/>
<dbReference type="InterPro" id="IPR020624">
    <property type="entry name" value="Schiff_base-form_aldolases_CS"/>
</dbReference>
<dbReference type="PIRSF" id="PIRSF001365">
    <property type="entry name" value="DHDPS"/>
    <property type="match status" value="1"/>
</dbReference>
<keyword evidence="6 12" id="KW-0028">Amino-acid biosynthesis</keyword>
<evidence type="ECO:0000256" key="8">
    <source>
        <dbReference type="ARBA" id="ARBA00023154"/>
    </source>
</evidence>
<dbReference type="GO" id="GO:0005829">
    <property type="term" value="C:cytosol"/>
    <property type="evidence" value="ECO:0007669"/>
    <property type="project" value="TreeGrafter"/>
</dbReference>
<sequence length="291" mass="32337">MFRGVGTALITPFKDNGEIDYKKYEALLEFQIQNEIDALIVLGTTGESPTISIEERRELTKIAVKMSNGQVPVIVGTGSNDTEKVLKLNKIAEEDGADGLLIVTPYYNKTNQAGLVKNYNYIAENTSLPIILYNVPSRTGVNILPETAKELSKIENIVAIKEASGDMSQVLKTINLCSSKMKVLSGNDDQAFPLILSGGDGVISVFSNLAPKAMKQITTNIFESDYQKAREIFYKYLNLMNLMFIDVNPIPIKFAMSKIGLSNNNLRKPLFKLSKEKEELILQEMRKLGMI</sequence>
<dbReference type="STRING" id="28234.SAMN04488588_1423"/>
<evidence type="ECO:0000256" key="14">
    <source>
        <dbReference type="PIRSR" id="PIRSR001365-1"/>
    </source>
</evidence>
<keyword evidence="5 12" id="KW-0963">Cytoplasm</keyword>
<comment type="caution">
    <text evidence="12">Was originally thought to be a dihydrodipicolinate synthase (DHDPS), catalyzing the condensation of (S)-aspartate-beta-semialdehyde [(S)-ASA] and pyruvate to dihydrodipicolinate (DHDP). However, it was shown in E.coli that the product of the enzymatic reaction is not dihydrodipicolinate but in fact (4S)-4-hydroxy-2,3,4,5-tetrahydro-(2S)-dipicolinic acid (HTPA), and that the consecutive dehydration reaction leading to DHDP is not spontaneous but catalyzed by DapB.</text>
</comment>
<dbReference type="PANTHER" id="PTHR12128">
    <property type="entry name" value="DIHYDRODIPICOLINATE SYNTHASE"/>
    <property type="match status" value="1"/>
</dbReference>
<comment type="subunit">
    <text evidence="12">Homotetramer; dimer of dimers.</text>
</comment>
<feature type="binding site" evidence="12 15">
    <location>
        <position position="203"/>
    </location>
    <ligand>
        <name>pyruvate</name>
        <dbReference type="ChEBI" id="CHEBI:15361"/>
    </ligand>
</feature>
<dbReference type="NCBIfam" id="TIGR00674">
    <property type="entry name" value="dapA"/>
    <property type="match status" value="1"/>
</dbReference>
<evidence type="ECO:0000256" key="4">
    <source>
        <dbReference type="ARBA" id="ARBA00012086"/>
    </source>
</evidence>
<comment type="subcellular location">
    <subcellularLocation>
        <location evidence="12">Cytoplasm</location>
    </subcellularLocation>
</comment>
<dbReference type="SUPFAM" id="SSF51569">
    <property type="entry name" value="Aldolase"/>
    <property type="match status" value="1"/>
</dbReference>
<reference evidence="16 17" key="1">
    <citation type="submission" date="2016-10" db="EMBL/GenBank/DDBJ databases">
        <authorList>
            <person name="de Groot N.N."/>
        </authorList>
    </citation>
    <scope>NUCLEOTIDE SEQUENCE [LARGE SCALE GENOMIC DNA]</scope>
    <source>
        <strain evidence="16 17">WG14</strain>
    </source>
</reference>
<evidence type="ECO:0000256" key="6">
    <source>
        <dbReference type="ARBA" id="ARBA00022605"/>
    </source>
</evidence>
<feature type="active site" description="Proton donor/acceptor" evidence="12 14">
    <location>
        <position position="133"/>
    </location>
</feature>
<gene>
    <name evidence="12" type="primary">dapA</name>
    <name evidence="16" type="ORF">SAMN04488588_1423</name>
</gene>
<feature type="binding site" evidence="12 15">
    <location>
        <position position="45"/>
    </location>
    <ligand>
        <name>pyruvate</name>
        <dbReference type="ChEBI" id="CHEBI:15361"/>
    </ligand>
</feature>
<evidence type="ECO:0000256" key="2">
    <source>
        <dbReference type="ARBA" id="ARBA00005120"/>
    </source>
</evidence>
<dbReference type="PRINTS" id="PR00146">
    <property type="entry name" value="DHPICSNTHASE"/>
</dbReference>
<feature type="active site" description="Schiff-base intermediate with substrate" evidence="12 14">
    <location>
        <position position="161"/>
    </location>
</feature>
<evidence type="ECO:0000256" key="9">
    <source>
        <dbReference type="ARBA" id="ARBA00023239"/>
    </source>
</evidence>
<organism evidence="16 17">
    <name type="scientific">Geotoga petraea</name>
    <dbReference type="NCBI Taxonomy" id="28234"/>
    <lineage>
        <taxon>Bacteria</taxon>
        <taxon>Thermotogati</taxon>
        <taxon>Thermotogota</taxon>
        <taxon>Thermotogae</taxon>
        <taxon>Petrotogales</taxon>
        <taxon>Petrotogaceae</taxon>
        <taxon>Geotoga</taxon>
    </lineage>
</organism>
<dbReference type="RefSeq" id="WP_091404125.1">
    <property type="nucleotide sequence ID" value="NZ_FMYV01000005.1"/>
</dbReference>
<evidence type="ECO:0000256" key="11">
    <source>
        <dbReference type="ARBA" id="ARBA00047836"/>
    </source>
</evidence>
<dbReference type="GO" id="GO:0009089">
    <property type="term" value="P:lysine biosynthetic process via diaminopimelate"/>
    <property type="evidence" value="ECO:0007669"/>
    <property type="project" value="UniProtKB-UniRule"/>
</dbReference>
<evidence type="ECO:0000256" key="15">
    <source>
        <dbReference type="PIRSR" id="PIRSR001365-2"/>
    </source>
</evidence>
<dbReference type="InterPro" id="IPR013785">
    <property type="entry name" value="Aldolase_TIM"/>
</dbReference>
<comment type="catalytic activity">
    <reaction evidence="11 12">
        <text>L-aspartate 4-semialdehyde + pyruvate = (2S,4S)-4-hydroxy-2,3,4,5-tetrahydrodipicolinate + H2O + H(+)</text>
        <dbReference type="Rhea" id="RHEA:34171"/>
        <dbReference type="ChEBI" id="CHEBI:15361"/>
        <dbReference type="ChEBI" id="CHEBI:15377"/>
        <dbReference type="ChEBI" id="CHEBI:15378"/>
        <dbReference type="ChEBI" id="CHEBI:67139"/>
        <dbReference type="ChEBI" id="CHEBI:537519"/>
        <dbReference type="EC" id="4.3.3.7"/>
    </reaction>
</comment>
<dbReference type="EMBL" id="FMYV01000005">
    <property type="protein sequence ID" value="SDC60284.1"/>
    <property type="molecule type" value="Genomic_DNA"/>
</dbReference>
<dbReference type="UniPathway" id="UPA00034">
    <property type="reaction ID" value="UER00017"/>
</dbReference>
<dbReference type="GO" id="GO:0019877">
    <property type="term" value="P:diaminopimelate biosynthetic process"/>
    <property type="evidence" value="ECO:0007669"/>
    <property type="project" value="UniProtKB-UniRule"/>
</dbReference>
<feature type="site" description="Part of a proton relay during catalysis" evidence="12">
    <location>
        <position position="44"/>
    </location>
</feature>
<comment type="function">
    <text evidence="1 12">Catalyzes the condensation of (S)-aspartate-beta-semialdehyde [(S)-ASA] and pyruvate to 4-hydroxy-tetrahydrodipicolinate (HTPA).</text>
</comment>
<comment type="similarity">
    <text evidence="3 12 13">Belongs to the DapA family.</text>
</comment>
<feature type="site" description="Part of a proton relay during catalysis" evidence="12">
    <location>
        <position position="107"/>
    </location>
</feature>
<dbReference type="PANTHER" id="PTHR12128:SF66">
    <property type="entry name" value="4-HYDROXY-2-OXOGLUTARATE ALDOLASE, MITOCHONDRIAL"/>
    <property type="match status" value="1"/>
</dbReference>
<evidence type="ECO:0000256" key="12">
    <source>
        <dbReference type="HAMAP-Rule" id="MF_00418"/>
    </source>
</evidence>
<evidence type="ECO:0000256" key="10">
    <source>
        <dbReference type="ARBA" id="ARBA00023270"/>
    </source>
</evidence>
<dbReference type="InterPro" id="IPR002220">
    <property type="entry name" value="DapA-like"/>
</dbReference>
<dbReference type="AlphaFoldDB" id="A0A1G6MYH0"/>
<evidence type="ECO:0000256" key="13">
    <source>
        <dbReference type="PIRNR" id="PIRNR001365"/>
    </source>
</evidence>